<dbReference type="PANTHER" id="PTHR30486:SF6">
    <property type="entry name" value="TYPE IV PILUS RETRACTATION ATPASE PILT"/>
    <property type="match status" value="1"/>
</dbReference>
<dbReference type="Pfam" id="PF00437">
    <property type="entry name" value="T2SSE"/>
    <property type="match status" value="1"/>
</dbReference>
<organism evidence="4 5">
    <name type="scientific">Catonella morbi ATCC 51271</name>
    <dbReference type="NCBI Taxonomy" id="592026"/>
    <lineage>
        <taxon>Bacteria</taxon>
        <taxon>Bacillati</taxon>
        <taxon>Bacillota</taxon>
        <taxon>Clostridia</taxon>
        <taxon>Lachnospirales</taxon>
        <taxon>Lachnospiraceae</taxon>
        <taxon>Catonella</taxon>
    </lineage>
</organism>
<evidence type="ECO:0000313" key="5">
    <source>
        <dbReference type="Proteomes" id="UP000018227"/>
    </source>
</evidence>
<sequence length="473" mass="53726">MEDMMNDEQPTVAKSNESPGSEVKEKENIEHHKNDGLKSMDFETLYNSIQKHVSSHFAGLLGGKADDSVVKEQLINIITRYIKDGKIKVEGYSLTGLVEKLYQEMAELSILTPLLDIHRTDIEEININRWDDIKVHYDNGEIISYPETFRSPEHALDVMKRMLKKESSLILDKSRPIVRGHLHNRIRLTILGDGVIDKGIGTSASLRIINPKQFKGDDFVKRGTATKEMLEVLSLLTRYGVSICITGETGSGKTTLLMYLAGNIDNNKRIFCIEEDVREFDLTKRDDKGRVINNVVHTHTRKSGDDRQSIDQDKLLETALTMNPDVIVVSEMKGKEANAAQEASRTAHSVLTTTHAGSCRATYKRMVTLCKKAISMDEKELLELVKEAFPIVVFIQKDDDNIRRVKEITECFLDENDNYQINTLYRHVVESNEEISGKIVIKGYYEKVNGISKQLQERLINKNITNELLSRLT</sequence>
<protein>
    <submittedName>
        <fullName evidence="4">Type II/IV secretion system protein</fullName>
    </submittedName>
</protein>
<dbReference type="STRING" id="592026.GCWU0000282_002444"/>
<comment type="similarity">
    <text evidence="1">Belongs to the GSP E family.</text>
</comment>
<reference evidence="4 5" key="1">
    <citation type="submission" date="2013-06" db="EMBL/GenBank/DDBJ databases">
        <authorList>
            <person name="Weinstock G."/>
            <person name="Sodergren E."/>
            <person name="Clifton S."/>
            <person name="Fulton L."/>
            <person name="Fulton B."/>
            <person name="Courtney L."/>
            <person name="Fronick C."/>
            <person name="Harrison M."/>
            <person name="Strong C."/>
            <person name="Farmer C."/>
            <person name="Delahaunty K."/>
            <person name="Markovic C."/>
            <person name="Hall O."/>
            <person name="Minx P."/>
            <person name="Tomlinson C."/>
            <person name="Mitreva M."/>
            <person name="Nelson J."/>
            <person name="Hou S."/>
            <person name="Wollam A."/>
            <person name="Pepin K.H."/>
            <person name="Johnson M."/>
            <person name="Bhonagiri V."/>
            <person name="Nash W.E."/>
            <person name="Warren W."/>
            <person name="Chinwalla A."/>
            <person name="Mardis E.R."/>
            <person name="Wilson R.K."/>
        </authorList>
    </citation>
    <scope>NUCLEOTIDE SEQUENCE [LARGE SCALE GENOMIC DNA]</scope>
    <source>
        <strain evidence="4 5">ATCC 51271</strain>
    </source>
</reference>
<dbReference type="PANTHER" id="PTHR30486">
    <property type="entry name" value="TWITCHING MOTILITY PROTEIN PILT"/>
    <property type="match status" value="1"/>
</dbReference>
<dbReference type="EMBL" id="ACIL03000016">
    <property type="protein sequence ID" value="ESL02310.1"/>
    <property type="molecule type" value="Genomic_DNA"/>
</dbReference>
<feature type="compositionally biased region" description="Polar residues" evidence="2">
    <location>
        <begin position="8"/>
        <end position="19"/>
    </location>
</feature>
<proteinExistence type="inferred from homology"/>
<dbReference type="SUPFAM" id="SSF52540">
    <property type="entry name" value="P-loop containing nucleoside triphosphate hydrolases"/>
    <property type="match status" value="1"/>
</dbReference>
<evidence type="ECO:0000256" key="2">
    <source>
        <dbReference type="SAM" id="MobiDB-lite"/>
    </source>
</evidence>
<dbReference type="RefSeq" id="WP_023355304.1">
    <property type="nucleotide sequence ID" value="NZ_KI535369.1"/>
</dbReference>
<accession>V2Z5W2</accession>
<feature type="domain" description="Bacterial type II secretion system protein E" evidence="3">
    <location>
        <begin position="201"/>
        <end position="376"/>
    </location>
</feature>
<evidence type="ECO:0000313" key="4">
    <source>
        <dbReference type="EMBL" id="ESL02310.1"/>
    </source>
</evidence>
<gene>
    <name evidence="4" type="ORF">GCWU0000282_002444</name>
</gene>
<dbReference type="AlphaFoldDB" id="V2Z5W2"/>
<dbReference type="eggNOG" id="COG4962">
    <property type="taxonomic scope" value="Bacteria"/>
</dbReference>
<feature type="compositionally biased region" description="Basic and acidic residues" evidence="2">
    <location>
        <begin position="22"/>
        <end position="34"/>
    </location>
</feature>
<dbReference type="InterPro" id="IPR001482">
    <property type="entry name" value="T2SS/T4SS_dom"/>
</dbReference>
<feature type="region of interest" description="Disordered" evidence="2">
    <location>
        <begin position="1"/>
        <end position="34"/>
    </location>
</feature>
<evidence type="ECO:0000256" key="1">
    <source>
        <dbReference type="ARBA" id="ARBA00006611"/>
    </source>
</evidence>
<evidence type="ECO:0000259" key="3">
    <source>
        <dbReference type="Pfam" id="PF00437"/>
    </source>
</evidence>
<dbReference type="InterPro" id="IPR050921">
    <property type="entry name" value="T4SS_GSP_E_ATPase"/>
</dbReference>
<name>V2Z5W2_9FIRM</name>
<dbReference type="Gene3D" id="3.40.50.300">
    <property type="entry name" value="P-loop containing nucleotide triphosphate hydrolases"/>
    <property type="match status" value="1"/>
</dbReference>
<comment type="caution">
    <text evidence="4">The sequence shown here is derived from an EMBL/GenBank/DDBJ whole genome shotgun (WGS) entry which is preliminary data.</text>
</comment>
<dbReference type="HOGENOM" id="CLU_005379_7_0_9"/>
<dbReference type="CDD" id="cd01130">
    <property type="entry name" value="VirB11-like_ATPase"/>
    <property type="match status" value="1"/>
</dbReference>
<dbReference type="InterPro" id="IPR027417">
    <property type="entry name" value="P-loop_NTPase"/>
</dbReference>
<dbReference type="Gene3D" id="3.30.450.380">
    <property type="match status" value="1"/>
</dbReference>
<dbReference type="Proteomes" id="UP000018227">
    <property type="component" value="Unassembled WGS sequence"/>
</dbReference>
<keyword evidence="5" id="KW-1185">Reference proteome</keyword>
<dbReference type="GO" id="GO:0016887">
    <property type="term" value="F:ATP hydrolysis activity"/>
    <property type="evidence" value="ECO:0007669"/>
    <property type="project" value="InterPro"/>
</dbReference>